<evidence type="ECO:0000313" key="2">
    <source>
        <dbReference type="Proteomes" id="UP000324170"/>
    </source>
</evidence>
<organism evidence="1 2">
    <name type="scientific">Xenorhabdus doucetiae</name>
    <dbReference type="NCBI Taxonomy" id="351671"/>
    <lineage>
        <taxon>Bacteria</taxon>
        <taxon>Pseudomonadati</taxon>
        <taxon>Pseudomonadota</taxon>
        <taxon>Gammaproteobacteria</taxon>
        <taxon>Enterobacterales</taxon>
        <taxon>Morganellaceae</taxon>
        <taxon>Xenorhabdus</taxon>
    </lineage>
</organism>
<evidence type="ECO:0000313" key="1">
    <source>
        <dbReference type="EMBL" id="TYO94902.1"/>
    </source>
</evidence>
<keyword evidence="2" id="KW-1185">Reference proteome</keyword>
<accession>A0ABY3NMN3</accession>
<protein>
    <submittedName>
        <fullName evidence="1">Uncharacterized protein</fullName>
    </submittedName>
</protein>
<proteinExistence type="predicted"/>
<dbReference type="RefSeq" id="WP_045971875.1">
    <property type="nucleotide sequence ID" value="NZ_CAWMED010000001.1"/>
</dbReference>
<reference evidence="1 2" key="1">
    <citation type="submission" date="2019-07" db="EMBL/GenBank/DDBJ databases">
        <title>Genomic Encyclopedia of Type Strains, Phase I: the one thousand microbial genomes (KMG-I) project.</title>
        <authorList>
            <person name="Kyrpides N."/>
        </authorList>
    </citation>
    <scope>NUCLEOTIDE SEQUENCE [LARGE SCALE GENOMIC DNA]</scope>
    <source>
        <strain evidence="1 2">DSM 17909</strain>
    </source>
</reference>
<dbReference type="EMBL" id="VNHN01000110">
    <property type="protein sequence ID" value="TYO94902.1"/>
    <property type="molecule type" value="Genomic_DNA"/>
</dbReference>
<comment type="caution">
    <text evidence="1">The sequence shown here is derived from an EMBL/GenBank/DDBJ whole genome shotgun (WGS) entry which is preliminary data.</text>
</comment>
<dbReference type="Proteomes" id="UP000324170">
    <property type="component" value="Unassembled WGS sequence"/>
</dbReference>
<name>A0ABY3NMN3_9GAMM</name>
<gene>
    <name evidence="1" type="ORF">LY16_03583</name>
</gene>
<sequence>MKFDEWLEKMQRRNKEKESKGKLYGDQWVADRLKKYKESDEEDDPNEKLEILLSSRFNMIKNPLPVQKNKALQAPAGEELFYILKKLDGKYILSHETKAPQIADGQCIFVVTQWDPCNVRCARSARDPNYHGNDVVEGHTSISHRASVIFAGTLLFSQGELTCWTNASGHYRPPAEQRYLLGPYIRRILLPDEKFSRTLFAGH</sequence>